<organism evidence="10 11">
    <name type="scientific">Telmatospirillum siberiense</name>
    <dbReference type="NCBI Taxonomy" id="382514"/>
    <lineage>
        <taxon>Bacteria</taxon>
        <taxon>Pseudomonadati</taxon>
        <taxon>Pseudomonadota</taxon>
        <taxon>Alphaproteobacteria</taxon>
        <taxon>Rhodospirillales</taxon>
        <taxon>Rhodospirillaceae</taxon>
        <taxon>Telmatospirillum</taxon>
    </lineage>
</organism>
<feature type="transmembrane region" description="Helical" evidence="8">
    <location>
        <begin position="47"/>
        <end position="70"/>
    </location>
</feature>
<keyword evidence="4 8" id="KW-0812">Transmembrane</keyword>
<feature type="transmembrane region" description="Helical" evidence="8">
    <location>
        <begin position="197"/>
        <end position="216"/>
    </location>
</feature>
<dbReference type="InterPro" id="IPR011701">
    <property type="entry name" value="MFS"/>
</dbReference>
<dbReference type="Gene3D" id="1.20.1720.10">
    <property type="entry name" value="Multidrug resistance protein D"/>
    <property type="match status" value="1"/>
</dbReference>
<protein>
    <submittedName>
        <fullName evidence="10">MFS transporter</fullName>
    </submittedName>
</protein>
<keyword evidence="3" id="KW-1003">Cell membrane</keyword>
<keyword evidence="2" id="KW-0813">Transport</keyword>
<feature type="domain" description="Major facilitator superfamily (MFS) profile" evidence="9">
    <location>
        <begin position="12"/>
        <end position="459"/>
    </location>
</feature>
<reference evidence="11" key="1">
    <citation type="submission" date="2017-12" db="EMBL/GenBank/DDBJ databases">
        <title>Draft genome sequence of Telmatospirillum siberiense 26-4b1T, an acidotolerant peatland alphaproteobacterium potentially involved in sulfur cycling.</title>
        <authorList>
            <person name="Hausmann B."/>
            <person name="Pjevac P."/>
            <person name="Schreck K."/>
            <person name="Herbold C.W."/>
            <person name="Daims H."/>
            <person name="Wagner M."/>
            <person name="Pester M."/>
            <person name="Loy A."/>
        </authorList>
    </citation>
    <scope>NUCLEOTIDE SEQUENCE [LARGE SCALE GENOMIC DNA]</scope>
    <source>
        <strain evidence="11">26-4b1</strain>
    </source>
</reference>
<comment type="caution">
    <text evidence="10">The sequence shown here is derived from an EMBL/GenBank/DDBJ whole genome shotgun (WGS) entry which is preliminary data.</text>
</comment>
<evidence type="ECO:0000256" key="1">
    <source>
        <dbReference type="ARBA" id="ARBA00004651"/>
    </source>
</evidence>
<evidence type="ECO:0000256" key="3">
    <source>
        <dbReference type="ARBA" id="ARBA00022475"/>
    </source>
</evidence>
<accession>A0A2N3PWD3</accession>
<dbReference type="SUPFAM" id="SSF103473">
    <property type="entry name" value="MFS general substrate transporter"/>
    <property type="match status" value="1"/>
</dbReference>
<feature type="transmembrane region" description="Helical" evidence="8">
    <location>
        <begin position="77"/>
        <end position="97"/>
    </location>
</feature>
<feature type="transmembrane region" description="Helical" evidence="8">
    <location>
        <begin position="222"/>
        <end position="244"/>
    </location>
</feature>
<dbReference type="OrthoDB" id="9771737at2"/>
<dbReference type="PANTHER" id="PTHR42718">
    <property type="entry name" value="MAJOR FACILITATOR SUPERFAMILY MULTIDRUG TRANSPORTER MFSC"/>
    <property type="match status" value="1"/>
</dbReference>
<evidence type="ECO:0000313" key="10">
    <source>
        <dbReference type="EMBL" id="PKU24707.1"/>
    </source>
</evidence>
<feature type="transmembrane region" description="Helical" evidence="8">
    <location>
        <begin position="402"/>
        <end position="421"/>
    </location>
</feature>
<dbReference type="InterPro" id="IPR036259">
    <property type="entry name" value="MFS_trans_sf"/>
</dbReference>
<dbReference type="InterPro" id="IPR020846">
    <property type="entry name" value="MFS_dom"/>
</dbReference>
<feature type="transmembrane region" description="Helical" evidence="8">
    <location>
        <begin position="326"/>
        <end position="350"/>
    </location>
</feature>
<sequence length="479" mass="50972">MSERFFKRSTVVALIVAGAFFMEYIDSTVIATALPMMARTFHANPVALSIGLTAYLLTLVVFIPVSSWIADRFGTRSVFTSAMTVFTLASVLCGLSEGVGEFVAARVLQGIGGAMMVPVGRMVVLRTTEKKDLISAIALLTWPALAAPILGPPLGGLICTYWSWRWIFLLNVPLGLAGILAALKLMPNIRAEERRPFDPLGFLMTGSALACVMYGVDRIGNVGSIWSLPTFLLMAGVVLGMASVRHLRRHPTPVIDLWPMRVPTFAATTWGGSLFRMTISSAPFLMPLMLQVGFGMSALTSGGLTLWIFIGNFGMKAVTTPILKRFGFRTTLVVNGAATAISILACSFLFPSTPTWILAAVLCFGGLCRSMQFTAISSLSYADIPPDRMSGASSFGSLIQQMSLGMGVAAGALALHIAMAFHGHAGEPLTADFQLAFALLAVVAALGLISFLRLDPSAGADVSGHRPEERRGRQPTGAG</sequence>
<dbReference type="GO" id="GO:0005886">
    <property type="term" value="C:plasma membrane"/>
    <property type="evidence" value="ECO:0007669"/>
    <property type="project" value="UniProtKB-SubCell"/>
</dbReference>
<dbReference type="EMBL" id="PIUM01000009">
    <property type="protein sequence ID" value="PKU24707.1"/>
    <property type="molecule type" value="Genomic_DNA"/>
</dbReference>
<dbReference type="GO" id="GO:0022857">
    <property type="term" value="F:transmembrane transporter activity"/>
    <property type="evidence" value="ECO:0007669"/>
    <property type="project" value="InterPro"/>
</dbReference>
<dbReference type="Pfam" id="PF07690">
    <property type="entry name" value="MFS_1"/>
    <property type="match status" value="1"/>
</dbReference>
<feature type="region of interest" description="Disordered" evidence="7">
    <location>
        <begin position="459"/>
        <end position="479"/>
    </location>
</feature>
<evidence type="ECO:0000313" key="11">
    <source>
        <dbReference type="Proteomes" id="UP000233293"/>
    </source>
</evidence>
<evidence type="ECO:0000256" key="7">
    <source>
        <dbReference type="SAM" id="MobiDB-lite"/>
    </source>
</evidence>
<evidence type="ECO:0000256" key="8">
    <source>
        <dbReference type="SAM" id="Phobius"/>
    </source>
</evidence>
<dbReference type="PROSITE" id="PS50850">
    <property type="entry name" value="MFS"/>
    <property type="match status" value="1"/>
</dbReference>
<evidence type="ECO:0000256" key="4">
    <source>
        <dbReference type="ARBA" id="ARBA00022692"/>
    </source>
</evidence>
<feature type="transmembrane region" description="Helical" evidence="8">
    <location>
        <begin position="356"/>
        <end position="381"/>
    </location>
</feature>
<evidence type="ECO:0000256" key="2">
    <source>
        <dbReference type="ARBA" id="ARBA00022448"/>
    </source>
</evidence>
<feature type="transmembrane region" description="Helical" evidence="8">
    <location>
        <begin position="163"/>
        <end position="185"/>
    </location>
</feature>
<feature type="compositionally biased region" description="Basic and acidic residues" evidence="7">
    <location>
        <begin position="463"/>
        <end position="472"/>
    </location>
</feature>
<gene>
    <name evidence="10" type="ORF">CWS72_10260</name>
</gene>
<keyword evidence="5 8" id="KW-1133">Transmembrane helix</keyword>
<dbReference type="RefSeq" id="WP_101250501.1">
    <property type="nucleotide sequence ID" value="NZ_PIUM01000009.1"/>
</dbReference>
<keyword evidence="11" id="KW-1185">Reference proteome</keyword>
<proteinExistence type="predicted"/>
<comment type="subcellular location">
    <subcellularLocation>
        <location evidence="1">Cell membrane</location>
        <topology evidence="1">Multi-pass membrane protein</topology>
    </subcellularLocation>
</comment>
<keyword evidence="6 8" id="KW-0472">Membrane</keyword>
<evidence type="ECO:0000259" key="9">
    <source>
        <dbReference type="PROSITE" id="PS50850"/>
    </source>
</evidence>
<name>A0A2N3PWD3_9PROT</name>
<dbReference type="Gene3D" id="1.20.1250.20">
    <property type="entry name" value="MFS general substrate transporter like domains"/>
    <property type="match status" value="1"/>
</dbReference>
<feature type="transmembrane region" description="Helical" evidence="8">
    <location>
        <begin position="103"/>
        <end position="124"/>
    </location>
</feature>
<dbReference type="Proteomes" id="UP000233293">
    <property type="component" value="Unassembled WGS sequence"/>
</dbReference>
<dbReference type="AlphaFoldDB" id="A0A2N3PWD3"/>
<feature type="transmembrane region" description="Helical" evidence="8">
    <location>
        <begin position="265"/>
        <end position="286"/>
    </location>
</feature>
<evidence type="ECO:0000256" key="5">
    <source>
        <dbReference type="ARBA" id="ARBA00022989"/>
    </source>
</evidence>
<dbReference type="PANTHER" id="PTHR42718:SF46">
    <property type="entry name" value="BLR6921 PROTEIN"/>
    <property type="match status" value="1"/>
</dbReference>
<feature type="transmembrane region" description="Helical" evidence="8">
    <location>
        <begin position="292"/>
        <end position="314"/>
    </location>
</feature>
<feature type="transmembrane region" description="Helical" evidence="8">
    <location>
        <begin position="433"/>
        <end position="452"/>
    </location>
</feature>
<evidence type="ECO:0000256" key="6">
    <source>
        <dbReference type="ARBA" id="ARBA00023136"/>
    </source>
</evidence>
<feature type="transmembrane region" description="Helical" evidence="8">
    <location>
        <begin position="133"/>
        <end position="151"/>
    </location>
</feature>